<evidence type="ECO:0000256" key="1">
    <source>
        <dbReference type="ARBA" id="ARBA00004117"/>
    </source>
</evidence>
<comment type="function">
    <text evidence="5">A flexible structure which links the flagellar filament to the drive apparatus in the basal body.</text>
</comment>
<dbReference type="GO" id="GO:0005829">
    <property type="term" value="C:cytosol"/>
    <property type="evidence" value="ECO:0007669"/>
    <property type="project" value="TreeGrafter"/>
</dbReference>
<dbReference type="InterPro" id="IPR001444">
    <property type="entry name" value="Flag_bb_rod_N"/>
</dbReference>
<evidence type="ECO:0000313" key="11">
    <source>
        <dbReference type="Proteomes" id="UP000315673"/>
    </source>
</evidence>
<dbReference type="InterPro" id="IPR037058">
    <property type="entry name" value="Falgellar_hook_FlgE_sf"/>
</dbReference>
<dbReference type="PANTHER" id="PTHR30435">
    <property type="entry name" value="FLAGELLAR PROTEIN"/>
    <property type="match status" value="1"/>
</dbReference>
<dbReference type="InterPro" id="IPR020013">
    <property type="entry name" value="Flagellar_FlgE/F/G"/>
</dbReference>
<dbReference type="NCBIfam" id="TIGR03506">
    <property type="entry name" value="FlgEFG_subfam"/>
    <property type="match status" value="1"/>
</dbReference>
<dbReference type="AlphaFoldDB" id="A0A5B8LKC6"/>
<keyword evidence="10" id="KW-0966">Cell projection</keyword>
<evidence type="ECO:0000256" key="2">
    <source>
        <dbReference type="ARBA" id="ARBA00009677"/>
    </source>
</evidence>
<sequence>MSFYTSLSGLQASQSEMNTISHNLANVATNGFKKSRTEFADVIASSVSVSPTKMVGSGVTVKANRQQFGQGNLIQSSSSLDLAISGDGFFAIKPQLDGSKVNFTRNGGFAVNQDRYVTDAQGNYLQVYPVDGSGAVVATGIDQTQSLRLPATSGTAVPTSQINMTVNLPSAGPIPTTATFDRFDPSSYNQSTSTTIYDNNGNPQTLTTYFKRTSASTGTGVNSTWEAYNYVGDVPLTAGGSNKINLTFDSSGTLTAPTTATTFDPFTPAGSPSAQTAAFNFGNATSQQAQPFNISSRTQNGKAVGQIEGVTVDGDGLVKASFSNGDVQTLGKVVLANFIDPAGLRQLGDSTWAATGLSGQPQLGSAGVDGFGNLMSSTIERSNVDITEELVNLIAAQRNFQANAKALDTASQISETIFNIRT</sequence>
<dbReference type="GO" id="GO:0071978">
    <property type="term" value="P:bacterial-type flagellum-dependent swarming motility"/>
    <property type="evidence" value="ECO:0007669"/>
    <property type="project" value="TreeGrafter"/>
</dbReference>
<feature type="domain" description="Flagellar hook protein FlgE D2" evidence="8">
    <location>
        <begin position="167"/>
        <end position="301"/>
    </location>
</feature>
<keyword evidence="10" id="KW-0282">Flagellum</keyword>
<dbReference type="SUPFAM" id="SSF117143">
    <property type="entry name" value="Flagellar hook protein flgE"/>
    <property type="match status" value="1"/>
</dbReference>
<keyword evidence="11" id="KW-1185">Reference proteome</keyword>
<feature type="domain" description="Flagellar hook protein FlgE/F/G-like D1" evidence="9">
    <location>
        <begin position="83"/>
        <end position="140"/>
    </location>
</feature>
<evidence type="ECO:0000256" key="3">
    <source>
        <dbReference type="ARBA" id="ARBA00019015"/>
    </source>
</evidence>
<dbReference type="Pfam" id="PF00460">
    <property type="entry name" value="Flg_bb_rod"/>
    <property type="match status" value="1"/>
</dbReference>
<dbReference type="Pfam" id="PF07559">
    <property type="entry name" value="FlgE_D2"/>
    <property type="match status" value="1"/>
</dbReference>
<comment type="subcellular location">
    <subcellularLocation>
        <location evidence="1 5">Bacterial flagellum basal body</location>
    </subcellularLocation>
</comment>
<dbReference type="EMBL" id="CP042306">
    <property type="protein sequence ID" value="QDZ08603.1"/>
    <property type="molecule type" value="Genomic_DNA"/>
</dbReference>
<accession>A0A5B8LKC6</accession>
<keyword evidence="10" id="KW-0969">Cilium</keyword>
<dbReference type="GO" id="GO:0009424">
    <property type="term" value="C:bacterial-type flagellum hook"/>
    <property type="evidence" value="ECO:0007669"/>
    <property type="project" value="TreeGrafter"/>
</dbReference>
<evidence type="ECO:0000259" key="9">
    <source>
        <dbReference type="Pfam" id="PF22692"/>
    </source>
</evidence>
<dbReference type="InterPro" id="IPR010930">
    <property type="entry name" value="Flg_bb/hook_C_dom"/>
</dbReference>
<dbReference type="KEGG" id="spai:FPZ24_14940"/>
<dbReference type="Pfam" id="PF22692">
    <property type="entry name" value="LlgE_F_G_D1"/>
    <property type="match status" value="1"/>
</dbReference>
<gene>
    <name evidence="10" type="ORF">FPZ24_14940</name>
</gene>
<evidence type="ECO:0000259" key="7">
    <source>
        <dbReference type="Pfam" id="PF06429"/>
    </source>
</evidence>
<proteinExistence type="inferred from homology"/>
<dbReference type="PANTHER" id="PTHR30435:SF1">
    <property type="entry name" value="FLAGELLAR HOOK PROTEIN FLGE"/>
    <property type="match status" value="1"/>
</dbReference>
<dbReference type="Pfam" id="PF06429">
    <property type="entry name" value="Flg_bbr_C"/>
    <property type="match status" value="1"/>
</dbReference>
<keyword evidence="4 5" id="KW-0975">Bacterial flagellum</keyword>
<dbReference type="Proteomes" id="UP000315673">
    <property type="component" value="Chromosome"/>
</dbReference>
<evidence type="ECO:0000259" key="8">
    <source>
        <dbReference type="Pfam" id="PF07559"/>
    </source>
</evidence>
<dbReference type="RefSeq" id="WP_146573296.1">
    <property type="nucleotide sequence ID" value="NZ_CP042306.1"/>
</dbReference>
<protein>
    <recommendedName>
        <fullName evidence="3 5">Flagellar hook protein FlgE</fullName>
    </recommendedName>
</protein>
<dbReference type="Gene3D" id="2.60.98.20">
    <property type="entry name" value="Flagellar hook protein FlgE"/>
    <property type="match status" value="1"/>
</dbReference>
<organism evidence="10 11">
    <name type="scientific">Sphingomonas panacisoli</name>
    <dbReference type="NCBI Taxonomy" id="1813879"/>
    <lineage>
        <taxon>Bacteria</taxon>
        <taxon>Pseudomonadati</taxon>
        <taxon>Pseudomonadota</taxon>
        <taxon>Alphaproteobacteria</taxon>
        <taxon>Sphingomonadales</taxon>
        <taxon>Sphingomonadaceae</taxon>
        <taxon>Sphingomonas</taxon>
    </lineage>
</organism>
<evidence type="ECO:0000256" key="4">
    <source>
        <dbReference type="ARBA" id="ARBA00023143"/>
    </source>
</evidence>
<dbReference type="InterPro" id="IPR011491">
    <property type="entry name" value="FlgE_D2"/>
</dbReference>
<dbReference type="GO" id="GO:0009425">
    <property type="term" value="C:bacterial-type flagellum basal body"/>
    <property type="evidence" value="ECO:0007669"/>
    <property type="project" value="UniProtKB-SubCell"/>
</dbReference>
<feature type="domain" description="Flagellar basal body rod protein N-terminal" evidence="6">
    <location>
        <begin position="3"/>
        <end position="33"/>
    </location>
</feature>
<evidence type="ECO:0000256" key="5">
    <source>
        <dbReference type="RuleBase" id="RU362116"/>
    </source>
</evidence>
<dbReference type="InterPro" id="IPR053967">
    <property type="entry name" value="LlgE_F_G-like_D1"/>
</dbReference>
<evidence type="ECO:0000259" key="6">
    <source>
        <dbReference type="Pfam" id="PF00460"/>
    </source>
</evidence>
<comment type="similarity">
    <text evidence="2 5">Belongs to the flagella basal body rod proteins family.</text>
</comment>
<dbReference type="InterPro" id="IPR037925">
    <property type="entry name" value="FlgE/F/G-like"/>
</dbReference>
<feature type="domain" description="Flagellar basal-body/hook protein C-terminal" evidence="7">
    <location>
        <begin position="376"/>
        <end position="419"/>
    </location>
</feature>
<evidence type="ECO:0000313" key="10">
    <source>
        <dbReference type="EMBL" id="QDZ08603.1"/>
    </source>
</evidence>
<name>A0A5B8LKC6_9SPHN</name>
<dbReference type="OrthoDB" id="8372879at2"/>
<reference evidence="10 11" key="1">
    <citation type="submission" date="2019-07" db="EMBL/GenBank/DDBJ databases">
        <title>Full genome sequence of Sphingomonas sp. 4R-6-7(HKS19).</title>
        <authorList>
            <person name="Im W.-T."/>
        </authorList>
    </citation>
    <scope>NUCLEOTIDE SEQUENCE [LARGE SCALE GENOMIC DNA]</scope>
    <source>
        <strain evidence="10 11">HKS19</strain>
    </source>
</reference>